<name>A0ABY8CG29_9GAMM</name>
<dbReference type="Proteomes" id="UP001222275">
    <property type="component" value="Chromosome"/>
</dbReference>
<organism evidence="1 2">
    <name type="scientific">Thiomicrorhabdus lithotrophica</name>
    <dbReference type="NCBI Taxonomy" id="2949997"/>
    <lineage>
        <taxon>Bacteria</taxon>
        <taxon>Pseudomonadati</taxon>
        <taxon>Pseudomonadota</taxon>
        <taxon>Gammaproteobacteria</taxon>
        <taxon>Thiotrichales</taxon>
        <taxon>Piscirickettsiaceae</taxon>
        <taxon>Thiomicrorhabdus</taxon>
    </lineage>
</organism>
<proteinExistence type="predicted"/>
<evidence type="ECO:0000313" key="1">
    <source>
        <dbReference type="EMBL" id="WEJ63403.1"/>
    </source>
</evidence>
<reference evidence="1 2" key="1">
    <citation type="submission" date="2022-06" db="EMBL/GenBank/DDBJ databases">
        <title>Thiomicrohabdus sp. nov, an obligately chemolithoautotrophic, sulfur-oxidizing bacterium isolated from beach of Guanyin Mountain. Amoy.</title>
        <authorList>
            <person name="Zhu H."/>
        </authorList>
    </citation>
    <scope>NUCLEOTIDE SEQUENCE [LARGE SCALE GENOMIC DNA]</scope>
    <source>
        <strain evidence="1 2">XGS-01</strain>
    </source>
</reference>
<sequence length="365" mass="40436">MITKPCKQNLKLSIDTMVTISNNLINAQALTIKSSNAVTSLLKVGQTLSANVQPISNNQAQITIGNQTLLANTRTPIQESGTIQIRVNQIKPDIQLSIITSQAKPNNSGTSQQAIQTAYRQFIPNQTPLTQVFQQINLLQSLPPSIQTPLQQLLDQLSKSNQGINGQSIKQKLTESGLFLESKLGSTNKNKVATTLKNDVKAQILQLQQQVSSLQQQSASSSLNKLSTLLNQALSRLTVQQVQLFENPNITPLEVPFERTKGNNKDYIELRKNEQSEQTQWEAYIDLTLPSGLLSAKLKLSEQGLLDCFLWCETEELESNVASQIESLKQLLNSNELQLNSVQITHKKPVKTDNTTKMALIDIKI</sequence>
<evidence type="ECO:0000313" key="2">
    <source>
        <dbReference type="Proteomes" id="UP001222275"/>
    </source>
</evidence>
<evidence type="ECO:0008006" key="3">
    <source>
        <dbReference type="Google" id="ProtNLM"/>
    </source>
</evidence>
<dbReference type="RefSeq" id="WP_275595659.1">
    <property type="nucleotide sequence ID" value="NZ_CP102381.1"/>
</dbReference>
<keyword evidence="2" id="KW-1185">Reference proteome</keyword>
<protein>
    <recommendedName>
        <fullName evidence="3">Flagellar hook-length control protein-like C-terminal domain-containing protein</fullName>
    </recommendedName>
</protein>
<accession>A0ABY8CG29</accession>
<gene>
    <name evidence="1" type="ORF">NR989_03885</name>
</gene>
<dbReference type="EMBL" id="CP102381">
    <property type="protein sequence ID" value="WEJ63403.1"/>
    <property type="molecule type" value="Genomic_DNA"/>
</dbReference>